<dbReference type="InterPro" id="IPR036396">
    <property type="entry name" value="Cyt_P450_sf"/>
</dbReference>
<sequence>MSTAQQIVLSLLNDPPSEWSVATWSCFSIPLVSLAALLGIYLRSLHIGNRIPGPPSDSLLSGNYPEYRRKAGANRNVSAFYEWLHEKYGPVARYWLGPSSLWISFSDPAAVKDVLQNAAERPPMMKQLLQFLGEDNQTFKKQEFARPHRTVLLQHLASPKALLRLGAVARSVAEKTAAAWSVYAEQGLKVDLSAELTAAAAEVMTQGLFGEPFERLSAEDKEGFVKHLAVAADGATKWSTKVVTPFWNSGYRAAAQSSTRSPAACSRTAAPGTSPT</sequence>
<accession>A0A1Y1HL81</accession>
<dbReference type="AlphaFoldDB" id="A0A1Y1HL81"/>
<evidence type="ECO:0000256" key="1">
    <source>
        <dbReference type="SAM" id="Phobius"/>
    </source>
</evidence>
<reference evidence="2 3" key="1">
    <citation type="journal article" date="2014" name="Nat. Commun.">
        <title>Klebsormidium flaccidum genome reveals primary factors for plant terrestrial adaptation.</title>
        <authorList>
            <person name="Hori K."/>
            <person name="Maruyama F."/>
            <person name="Fujisawa T."/>
            <person name="Togashi T."/>
            <person name="Yamamoto N."/>
            <person name="Seo M."/>
            <person name="Sato S."/>
            <person name="Yamada T."/>
            <person name="Mori H."/>
            <person name="Tajima N."/>
            <person name="Moriyama T."/>
            <person name="Ikeuchi M."/>
            <person name="Watanabe M."/>
            <person name="Wada H."/>
            <person name="Kobayashi K."/>
            <person name="Saito M."/>
            <person name="Masuda T."/>
            <person name="Sasaki-Sekimoto Y."/>
            <person name="Mashiguchi K."/>
            <person name="Awai K."/>
            <person name="Shimojima M."/>
            <person name="Masuda S."/>
            <person name="Iwai M."/>
            <person name="Nobusawa T."/>
            <person name="Narise T."/>
            <person name="Kondo S."/>
            <person name="Saito H."/>
            <person name="Sato R."/>
            <person name="Murakawa M."/>
            <person name="Ihara Y."/>
            <person name="Oshima-Yamada Y."/>
            <person name="Ohtaka K."/>
            <person name="Satoh M."/>
            <person name="Sonobe K."/>
            <person name="Ishii M."/>
            <person name="Ohtani R."/>
            <person name="Kanamori-Sato M."/>
            <person name="Honoki R."/>
            <person name="Miyazaki D."/>
            <person name="Mochizuki H."/>
            <person name="Umetsu J."/>
            <person name="Higashi K."/>
            <person name="Shibata D."/>
            <person name="Kamiya Y."/>
            <person name="Sato N."/>
            <person name="Nakamura Y."/>
            <person name="Tabata S."/>
            <person name="Ida S."/>
            <person name="Kurokawa K."/>
            <person name="Ohta H."/>
        </authorList>
    </citation>
    <scope>NUCLEOTIDE SEQUENCE [LARGE SCALE GENOMIC DNA]</scope>
    <source>
        <strain evidence="2 3">NIES-2285</strain>
    </source>
</reference>
<dbReference type="OrthoDB" id="1470350at2759"/>
<keyword evidence="1" id="KW-0812">Transmembrane</keyword>
<organism evidence="2 3">
    <name type="scientific">Klebsormidium nitens</name>
    <name type="common">Green alga</name>
    <name type="synonym">Ulothrix nitens</name>
    <dbReference type="NCBI Taxonomy" id="105231"/>
    <lineage>
        <taxon>Eukaryota</taxon>
        <taxon>Viridiplantae</taxon>
        <taxon>Streptophyta</taxon>
        <taxon>Klebsormidiophyceae</taxon>
        <taxon>Klebsormidiales</taxon>
        <taxon>Klebsormidiaceae</taxon>
        <taxon>Klebsormidium</taxon>
    </lineage>
</organism>
<dbReference type="InterPro" id="IPR001128">
    <property type="entry name" value="Cyt_P450"/>
</dbReference>
<proteinExistence type="predicted"/>
<keyword evidence="1" id="KW-1133">Transmembrane helix</keyword>
<dbReference type="Pfam" id="PF00067">
    <property type="entry name" value="p450"/>
    <property type="match status" value="1"/>
</dbReference>
<dbReference type="GO" id="GO:0016705">
    <property type="term" value="F:oxidoreductase activity, acting on paired donors, with incorporation or reduction of molecular oxygen"/>
    <property type="evidence" value="ECO:0007669"/>
    <property type="project" value="InterPro"/>
</dbReference>
<name>A0A1Y1HL81_KLENI</name>
<evidence type="ECO:0000313" key="3">
    <source>
        <dbReference type="Proteomes" id="UP000054558"/>
    </source>
</evidence>
<dbReference type="Proteomes" id="UP000054558">
    <property type="component" value="Unassembled WGS sequence"/>
</dbReference>
<dbReference type="STRING" id="105231.A0A1Y1HL81"/>
<dbReference type="GO" id="GO:0005506">
    <property type="term" value="F:iron ion binding"/>
    <property type="evidence" value="ECO:0007669"/>
    <property type="project" value="InterPro"/>
</dbReference>
<dbReference type="GO" id="GO:0020037">
    <property type="term" value="F:heme binding"/>
    <property type="evidence" value="ECO:0007669"/>
    <property type="project" value="InterPro"/>
</dbReference>
<protein>
    <recommendedName>
        <fullName evidence="4">Cytochrome P450</fullName>
    </recommendedName>
</protein>
<evidence type="ECO:0000313" key="2">
    <source>
        <dbReference type="EMBL" id="GAQ78723.1"/>
    </source>
</evidence>
<keyword evidence="1" id="KW-0472">Membrane</keyword>
<feature type="transmembrane region" description="Helical" evidence="1">
    <location>
        <begin position="21"/>
        <end position="42"/>
    </location>
</feature>
<dbReference type="GO" id="GO:0004497">
    <property type="term" value="F:monooxygenase activity"/>
    <property type="evidence" value="ECO:0007669"/>
    <property type="project" value="InterPro"/>
</dbReference>
<keyword evidence="3" id="KW-1185">Reference proteome</keyword>
<evidence type="ECO:0008006" key="4">
    <source>
        <dbReference type="Google" id="ProtNLM"/>
    </source>
</evidence>
<gene>
    <name evidence="2" type="ORF">KFL_000180075</name>
</gene>
<dbReference type="EMBL" id="DF236967">
    <property type="protein sequence ID" value="GAQ78723.1"/>
    <property type="molecule type" value="Genomic_DNA"/>
</dbReference>
<dbReference type="SUPFAM" id="SSF48264">
    <property type="entry name" value="Cytochrome P450"/>
    <property type="match status" value="1"/>
</dbReference>
<dbReference type="Gene3D" id="1.10.630.10">
    <property type="entry name" value="Cytochrome P450"/>
    <property type="match status" value="1"/>
</dbReference>